<comment type="cofactor">
    <cofactor evidence="1">
        <name>Zn(2+)</name>
        <dbReference type="ChEBI" id="CHEBI:29105"/>
    </cofactor>
</comment>
<evidence type="ECO:0000256" key="1">
    <source>
        <dbReference type="ARBA" id="ARBA00001947"/>
    </source>
</evidence>
<evidence type="ECO:0000256" key="4">
    <source>
        <dbReference type="ARBA" id="ARBA00023049"/>
    </source>
</evidence>
<sequence length="632" mass="70163">MTRTHHRDRDRPAVYPEWLEEILGCIRADKPVRKDFEHGGRLHIDRPLPFLSLFLIRGRQDIAARDVAAANASYLIANNLEEALPIVAAVGGVLKERFGAFMLLDVDELEHDTLLTDDSPYLPPFEIRIAATGEPAAEEAETALAEGVDIRQVKFRTPHVERFALETDFQATALARKTGFSLVAVRFAPIYRQPESGKIYPDLRERLIANIFDAGLRAFAAFVAATQTLKITTHRALGRKAFVDAVSRADRSIDEVAASFDFLLAVTPINADAAWQEFKAGNFKRAPRFLYRPLSVQVEVEKRKLFSVAFDRFEDPVLYHLYREKQQELDLQLSLITARETSRFVEYSRALYGPVEATLHRSAAEILAKTAKAAHDGDDGEAGNEIADCRDVEIAARAMIVSYQRQYEGFTAEIELRDDLPPGLLVSDGRLLISRTTRVPASRVDALLSHEIGVHLLTYFNGSAQGLRLFRSGLAGYEGMQEGLAVFSEYMAGGMTIARLRLVAARVVACAAMLEGRPFAETYDMLVGEHGFGPATAFNVALRLYRGGGLAKDAIYLRGLMELLDHLKAGGALDPFWMGKISASHFRVMQELSLRGLLKMPVIRPAFLVHPHAQARLDKARAGMTPLDMVTS</sequence>
<organism evidence="5 6">
    <name type="scientific">Rhizobium giardinii</name>
    <dbReference type="NCBI Taxonomy" id="56731"/>
    <lineage>
        <taxon>Bacteria</taxon>
        <taxon>Pseudomonadati</taxon>
        <taxon>Pseudomonadota</taxon>
        <taxon>Alphaproteobacteria</taxon>
        <taxon>Hyphomicrobiales</taxon>
        <taxon>Rhizobiaceae</taxon>
        <taxon>Rhizobium/Agrobacterium group</taxon>
        <taxon>Rhizobium</taxon>
    </lineage>
</organism>
<evidence type="ECO:0000313" key="6">
    <source>
        <dbReference type="Proteomes" id="UP000585507"/>
    </source>
</evidence>
<evidence type="ECO:0000256" key="2">
    <source>
        <dbReference type="ARBA" id="ARBA00022670"/>
    </source>
</evidence>
<keyword evidence="4" id="KW-0482">Metalloprotease</keyword>
<dbReference type="SMART" id="SM01154">
    <property type="entry name" value="DUF1704"/>
    <property type="match status" value="1"/>
</dbReference>
<keyword evidence="3" id="KW-0378">Hydrolase</keyword>
<accession>A0A7W8UEP6</accession>
<dbReference type="RefSeq" id="WP_018329767.1">
    <property type="nucleotide sequence ID" value="NZ_JACHBK010000011.1"/>
</dbReference>
<dbReference type="InterPro" id="IPR012548">
    <property type="entry name" value="MATCAP"/>
</dbReference>
<comment type="caution">
    <text evidence="5">The sequence shown here is derived from an EMBL/GenBank/DDBJ whole genome shotgun (WGS) entry which is preliminary data.</text>
</comment>
<name>A0A7W8UEP6_9HYPH</name>
<proteinExistence type="predicted"/>
<evidence type="ECO:0000313" key="5">
    <source>
        <dbReference type="EMBL" id="MBB5537961.1"/>
    </source>
</evidence>
<protein>
    <submittedName>
        <fullName evidence="5">Uncharacterized protein (TIGR02421 family)</fullName>
    </submittedName>
</protein>
<dbReference type="GO" id="GO:0008237">
    <property type="term" value="F:metallopeptidase activity"/>
    <property type="evidence" value="ECO:0007669"/>
    <property type="project" value="UniProtKB-KW"/>
</dbReference>
<dbReference type="EMBL" id="JACHBK010000011">
    <property type="protein sequence ID" value="MBB5537961.1"/>
    <property type="molecule type" value="Genomic_DNA"/>
</dbReference>
<dbReference type="InterPro" id="IPR012656">
    <property type="entry name" value="CHP02421_QEGLA"/>
</dbReference>
<dbReference type="GO" id="GO:0080164">
    <property type="term" value="P:regulation of nitric oxide metabolic process"/>
    <property type="evidence" value="ECO:0007669"/>
    <property type="project" value="TreeGrafter"/>
</dbReference>
<keyword evidence="2" id="KW-0645">Protease</keyword>
<dbReference type="GO" id="GO:0006508">
    <property type="term" value="P:proteolysis"/>
    <property type="evidence" value="ECO:0007669"/>
    <property type="project" value="UniProtKB-KW"/>
</dbReference>
<dbReference type="PANTHER" id="PTHR31817">
    <property type="match status" value="1"/>
</dbReference>
<dbReference type="NCBIfam" id="TIGR02421">
    <property type="entry name" value="QEGLA"/>
    <property type="match status" value="1"/>
</dbReference>
<dbReference type="Pfam" id="PF08014">
    <property type="entry name" value="MATCAP"/>
    <property type="match status" value="1"/>
</dbReference>
<evidence type="ECO:0000256" key="3">
    <source>
        <dbReference type="ARBA" id="ARBA00022801"/>
    </source>
</evidence>
<dbReference type="Proteomes" id="UP000585507">
    <property type="component" value="Unassembled WGS sequence"/>
</dbReference>
<reference evidence="5 6" key="1">
    <citation type="submission" date="2020-08" db="EMBL/GenBank/DDBJ databases">
        <title>Genomic Encyclopedia of Type Strains, Phase IV (KMG-V): Genome sequencing to study the core and pangenomes of soil and plant-associated prokaryotes.</title>
        <authorList>
            <person name="Whitman W."/>
        </authorList>
    </citation>
    <scope>NUCLEOTIDE SEQUENCE [LARGE SCALE GENOMIC DNA]</scope>
    <source>
        <strain evidence="5 6">SEMIA 4084</strain>
    </source>
</reference>
<gene>
    <name evidence="5" type="ORF">GGD55_004682</name>
</gene>
<dbReference type="AlphaFoldDB" id="A0A7W8UEP6"/>
<keyword evidence="6" id="KW-1185">Reference proteome</keyword>
<dbReference type="PANTHER" id="PTHR31817:SF0">
    <property type="entry name" value="CHROMOSOME UNDETERMINED SCAFFOLD_67, WHOLE GENOME SHOTGUN SEQUENCE"/>
    <property type="match status" value="1"/>
</dbReference>